<feature type="transmembrane region" description="Helical" evidence="8">
    <location>
        <begin position="6"/>
        <end position="23"/>
    </location>
</feature>
<keyword evidence="6 8" id="KW-0472">Membrane</keyword>
<keyword evidence="3 8" id="KW-0812">Transmembrane</keyword>
<keyword evidence="5 8" id="KW-1133">Transmembrane helix</keyword>
<dbReference type="GO" id="GO:0016020">
    <property type="term" value="C:membrane"/>
    <property type="evidence" value="ECO:0007669"/>
    <property type="project" value="UniProtKB-SubCell"/>
</dbReference>
<evidence type="ECO:0000256" key="1">
    <source>
        <dbReference type="ARBA" id="ARBA00004141"/>
    </source>
</evidence>
<accession>A0A078MU21</accession>
<evidence type="ECO:0000256" key="2">
    <source>
        <dbReference type="ARBA" id="ARBA00004829"/>
    </source>
</evidence>
<comment type="pathway">
    <text evidence="2">Carotenoid biosynthesis.</text>
</comment>
<dbReference type="AlphaFoldDB" id="A0A078MU21"/>
<gene>
    <name evidence="9" type="ORF">BN1051_02325</name>
</gene>
<keyword evidence="7" id="KW-0413">Isomerase</keyword>
<sequence>MGFAYLAALLGALGCMALLDRRWKLFFWHRPGRAALTLALGLAFFVTWDLFGIGLDIFYRGETPFMLGVEVAPELPLEELFFLTFLCYLTVVLYGLCAVALETLRSRRGSGSGTTAAGRAAGGQAP</sequence>
<feature type="transmembrane region" description="Helical" evidence="8">
    <location>
        <begin position="80"/>
        <end position="101"/>
    </location>
</feature>
<evidence type="ECO:0008006" key="10">
    <source>
        <dbReference type="Google" id="ProtNLM"/>
    </source>
</evidence>
<comment type="subcellular location">
    <subcellularLocation>
        <location evidence="1">Membrane</location>
        <topology evidence="1">Multi-pass membrane protein</topology>
    </subcellularLocation>
</comment>
<keyword evidence="4" id="KW-0125">Carotenoid biosynthesis</keyword>
<dbReference type="GO" id="GO:0045436">
    <property type="term" value="F:lycopene beta cyclase activity"/>
    <property type="evidence" value="ECO:0007669"/>
    <property type="project" value="UniProtKB-ARBA"/>
</dbReference>
<dbReference type="InterPro" id="IPR017825">
    <property type="entry name" value="Lycopene_cyclase_dom"/>
</dbReference>
<feature type="transmembrane region" description="Helical" evidence="8">
    <location>
        <begin position="35"/>
        <end position="60"/>
    </location>
</feature>
<dbReference type="PATRIC" id="fig|1461584.3.peg.2300"/>
<evidence type="ECO:0000313" key="9">
    <source>
        <dbReference type="EMBL" id="CEA08962.1"/>
    </source>
</evidence>
<name>A0A078MU21_9MICC</name>
<dbReference type="NCBIfam" id="TIGR03462">
    <property type="entry name" value="CarR_dom_SF"/>
    <property type="match status" value="1"/>
</dbReference>
<proteinExistence type="predicted"/>
<evidence type="ECO:0000256" key="5">
    <source>
        <dbReference type="ARBA" id="ARBA00022989"/>
    </source>
</evidence>
<evidence type="ECO:0000256" key="4">
    <source>
        <dbReference type="ARBA" id="ARBA00022746"/>
    </source>
</evidence>
<protein>
    <recommendedName>
        <fullName evidence="10">Lycopene cyclase domain-containing protein</fullName>
    </recommendedName>
</protein>
<evidence type="ECO:0000256" key="6">
    <source>
        <dbReference type="ARBA" id="ARBA00023136"/>
    </source>
</evidence>
<reference evidence="9" key="1">
    <citation type="submission" date="2014-07" db="EMBL/GenBank/DDBJ databases">
        <authorList>
            <person name="Urmite Genomes Urmite Genomes"/>
        </authorList>
    </citation>
    <scope>NUCLEOTIDE SEQUENCE</scope>
    <source>
        <strain evidence="9">11W110_air</strain>
    </source>
</reference>
<dbReference type="EMBL" id="LN483071">
    <property type="protein sequence ID" value="CEA08962.1"/>
    <property type="molecule type" value="Genomic_DNA"/>
</dbReference>
<evidence type="ECO:0000256" key="3">
    <source>
        <dbReference type="ARBA" id="ARBA00022692"/>
    </source>
</evidence>
<evidence type="ECO:0000256" key="7">
    <source>
        <dbReference type="ARBA" id="ARBA00023235"/>
    </source>
</evidence>
<organism evidence="9">
    <name type="scientific">Arthrobacter saudimassiliensis</name>
    <dbReference type="NCBI Taxonomy" id="1461584"/>
    <lineage>
        <taxon>Bacteria</taxon>
        <taxon>Bacillati</taxon>
        <taxon>Actinomycetota</taxon>
        <taxon>Actinomycetes</taxon>
        <taxon>Micrococcales</taxon>
        <taxon>Micrococcaceae</taxon>
        <taxon>Arthrobacter</taxon>
    </lineage>
</organism>
<evidence type="ECO:0000256" key="8">
    <source>
        <dbReference type="SAM" id="Phobius"/>
    </source>
</evidence>
<dbReference type="GO" id="GO:0016872">
    <property type="term" value="F:intramolecular lyase activity"/>
    <property type="evidence" value="ECO:0007669"/>
    <property type="project" value="InterPro"/>
</dbReference>
<dbReference type="GO" id="GO:0016117">
    <property type="term" value="P:carotenoid biosynthetic process"/>
    <property type="evidence" value="ECO:0007669"/>
    <property type="project" value="UniProtKB-KW"/>
</dbReference>